<evidence type="ECO:0000313" key="2">
    <source>
        <dbReference type="EMBL" id="SIT15743.1"/>
    </source>
</evidence>
<feature type="compositionally biased region" description="Basic and acidic residues" evidence="1">
    <location>
        <begin position="180"/>
        <end position="192"/>
    </location>
</feature>
<accession>A0A1N7PYM1</accession>
<dbReference type="EMBL" id="FTOG01000012">
    <property type="protein sequence ID" value="SIT15743.1"/>
    <property type="molecule type" value="Genomic_DNA"/>
</dbReference>
<reference evidence="3" key="1">
    <citation type="submission" date="2017-01" db="EMBL/GenBank/DDBJ databases">
        <authorList>
            <person name="Varghese N."/>
            <person name="Submissions S."/>
        </authorList>
    </citation>
    <scope>NUCLEOTIDE SEQUENCE [LARGE SCALE GENOMIC DNA]</scope>
    <source>
        <strain evidence="3">DSM 19945</strain>
    </source>
</reference>
<evidence type="ECO:0000256" key="1">
    <source>
        <dbReference type="SAM" id="MobiDB-lite"/>
    </source>
</evidence>
<protein>
    <submittedName>
        <fullName evidence="2">Uncharacterized protein</fullName>
    </submittedName>
</protein>
<organism evidence="2 3">
    <name type="scientific">Rhodobacter aestuarii</name>
    <dbReference type="NCBI Taxonomy" id="453582"/>
    <lineage>
        <taxon>Bacteria</taxon>
        <taxon>Pseudomonadati</taxon>
        <taxon>Pseudomonadota</taxon>
        <taxon>Alphaproteobacteria</taxon>
        <taxon>Rhodobacterales</taxon>
        <taxon>Rhodobacter group</taxon>
        <taxon>Rhodobacter</taxon>
    </lineage>
</organism>
<dbReference type="Proteomes" id="UP000186221">
    <property type="component" value="Unassembled WGS sequence"/>
</dbReference>
<keyword evidence="3" id="KW-1185">Reference proteome</keyword>
<evidence type="ECO:0000313" key="3">
    <source>
        <dbReference type="Proteomes" id="UP000186221"/>
    </source>
</evidence>
<sequence length="192" mass="21640">MGRRNGGPQPFPSNRAPLLFLRPSKLAIHFAIQSAIPPKSFSFYFNCLTDKRAQKEGLSLRHFPLKRLNKIPLSGLYPPTHPLLILRLVAMARDIVEGRRELLHVDRFPRRDLSGDLGVIDMDALSVMRLWTFRDNLPVRDGFTTDWLSRNTTRNYPRAVSPSPSSNQLALTEASSAVAARKEDDVKPTLAP</sequence>
<dbReference type="AlphaFoldDB" id="A0A1N7PYM1"/>
<feature type="compositionally biased region" description="Polar residues" evidence="1">
    <location>
        <begin position="162"/>
        <end position="175"/>
    </location>
</feature>
<gene>
    <name evidence="2" type="ORF">SAMN05421580_1124</name>
</gene>
<feature type="region of interest" description="Disordered" evidence="1">
    <location>
        <begin position="154"/>
        <end position="192"/>
    </location>
</feature>
<name>A0A1N7PYM1_9RHOB</name>
<proteinExistence type="predicted"/>